<name>A0A857JD34_9ALTE</name>
<organism evidence="2 3">
    <name type="scientific">Paraglaciecola mesophila</name>
    <dbReference type="NCBI Taxonomy" id="197222"/>
    <lineage>
        <taxon>Bacteria</taxon>
        <taxon>Pseudomonadati</taxon>
        <taxon>Pseudomonadota</taxon>
        <taxon>Gammaproteobacteria</taxon>
        <taxon>Alteromonadales</taxon>
        <taxon>Alteromonadaceae</taxon>
        <taxon>Paraglaciecola</taxon>
    </lineage>
</organism>
<gene>
    <name evidence="2" type="ORF">FX988_00147</name>
</gene>
<keyword evidence="1" id="KW-1133">Transmembrane helix</keyword>
<dbReference type="EMBL" id="CP047656">
    <property type="protein sequence ID" value="QHJ09939.1"/>
    <property type="molecule type" value="Genomic_DNA"/>
</dbReference>
<keyword evidence="3" id="KW-1185">Reference proteome</keyword>
<dbReference type="OrthoDB" id="6240672at2"/>
<dbReference type="AlphaFoldDB" id="A0A857JD34"/>
<protein>
    <submittedName>
        <fullName evidence="2">Uncharacterized protein</fullName>
    </submittedName>
</protein>
<sequence>MEQNKADWQGKNRRKTPIENDKLYRTMVGVNVFGWAVFIAALIVFHYARPEFISGVQDFWGVTGRQQWSASLSTYLVGLLCGCVALSLSVLVMKRKRTRRKSDNVGLNGLVLLLVASLSLVILYFEFN</sequence>
<keyword evidence="1" id="KW-0812">Transmembrane</keyword>
<feature type="transmembrane region" description="Helical" evidence="1">
    <location>
        <begin position="68"/>
        <end position="93"/>
    </location>
</feature>
<dbReference type="Proteomes" id="UP000464524">
    <property type="component" value="Chromosome"/>
</dbReference>
<evidence type="ECO:0000313" key="3">
    <source>
        <dbReference type="Proteomes" id="UP000464524"/>
    </source>
</evidence>
<dbReference type="RefSeq" id="WP_160177880.1">
    <property type="nucleotide sequence ID" value="NZ_CP047656.1"/>
</dbReference>
<evidence type="ECO:0000313" key="2">
    <source>
        <dbReference type="EMBL" id="QHJ09939.1"/>
    </source>
</evidence>
<proteinExistence type="predicted"/>
<dbReference type="KEGG" id="pmes:FX988_00147"/>
<reference evidence="2 3" key="1">
    <citation type="submission" date="2019-12" db="EMBL/GenBank/DDBJ databases">
        <title>Genome sequencing and assembly of endphytes of Porphyra tenera.</title>
        <authorList>
            <person name="Park J.M."/>
            <person name="Shin R."/>
            <person name="Jo S.H."/>
        </authorList>
    </citation>
    <scope>NUCLEOTIDE SEQUENCE [LARGE SCALE GENOMIC DNA]</scope>
    <source>
        <strain evidence="2 3">GPM4</strain>
    </source>
</reference>
<feature type="transmembrane region" description="Helical" evidence="1">
    <location>
        <begin position="23"/>
        <end position="48"/>
    </location>
</feature>
<accession>A0A857JD34</accession>
<feature type="transmembrane region" description="Helical" evidence="1">
    <location>
        <begin position="105"/>
        <end position="125"/>
    </location>
</feature>
<evidence type="ECO:0000256" key="1">
    <source>
        <dbReference type="SAM" id="Phobius"/>
    </source>
</evidence>
<keyword evidence="1" id="KW-0472">Membrane</keyword>